<evidence type="ECO:0000313" key="1">
    <source>
        <dbReference type="EMBL" id="NJI03311.1"/>
    </source>
</evidence>
<evidence type="ECO:0000313" key="2">
    <source>
        <dbReference type="EMBL" id="OTW32133.1"/>
    </source>
</evidence>
<protein>
    <submittedName>
        <fullName evidence="3">DUF6501 family protein</fullName>
    </submittedName>
</protein>
<dbReference type="eggNOG" id="ENOG5032YU3">
    <property type="taxonomic scope" value="Bacteria"/>
</dbReference>
<evidence type="ECO:0000313" key="3">
    <source>
        <dbReference type="EMBL" id="UXU56272.1"/>
    </source>
</evidence>
<dbReference type="Pfam" id="PF20111">
    <property type="entry name" value="DUF6501"/>
    <property type="match status" value="1"/>
</dbReference>
<sequence length="67" mass="7898">MLHETWKEKTPIKQVKVVHVDAKKFKVSHMLTIGKVYDVVNETEEYYQIIDNSGLVGGYYKTYFEEV</sequence>
<dbReference type="GeneID" id="57691532"/>
<reference evidence="3" key="3">
    <citation type="submission" date="2022-03" db="EMBL/GenBank/DDBJ databases">
        <title>Comparative Genomics of East African Camel-Associated Staphylococcaceae spp.: Diversity and Inheritance of Traits Involved in Host-Pathogen Interactions.</title>
        <authorList>
            <person name="Akarsu H."/>
            <person name="Liljander A."/>
            <person name="Younan M."/>
            <person name="Brodard I."/>
            <person name="Glucks I."/>
            <person name="Labroussaa F."/>
            <person name="Overesch G."/>
            <person name="Kuhnert P."/>
            <person name="Perreten V."/>
            <person name="Drexler J.F."/>
            <person name="Corman V.M."/>
            <person name="Falquet L."/>
            <person name="Jores J."/>
        </authorList>
    </citation>
    <scope>NUCLEOTIDE SEQUENCE</scope>
    <source>
        <strain evidence="3">IVB6197</strain>
    </source>
</reference>
<dbReference type="KEGG" id="sagq:EP23_02990"/>
<dbReference type="Proteomes" id="UP000646308">
    <property type="component" value="Unassembled WGS sequence"/>
</dbReference>
<reference evidence="2 4" key="1">
    <citation type="submission" date="2017-04" db="EMBL/GenBank/DDBJ databases">
        <title>Staphylococcus agnetis, a potential pathogen in the broiler production.</title>
        <authorList>
            <person name="Poulsen L."/>
        </authorList>
    </citation>
    <scope>NUCLEOTIDE SEQUENCE [LARGE SCALE GENOMIC DNA]</scope>
    <source>
        <strain evidence="2 4">723_310714_2_2_spleen</strain>
    </source>
</reference>
<dbReference type="EMBL" id="WMFL01000083">
    <property type="protein sequence ID" value="NJI03311.1"/>
    <property type="molecule type" value="Genomic_DNA"/>
</dbReference>
<dbReference type="Proteomes" id="UP000195208">
    <property type="component" value="Unassembled WGS sequence"/>
</dbReference>
<gene>
    <name evidence="2" type="ORF">B9M88_00205</name>
    <name evidence="1" type="ORF">GLV84_10775</name>
    <name evidence="3" type="ORF">MUA95_06755</name>
</gene>
<evidence type="ECO:0000313" key="4">
    <source>
        <dbReference type="Proteomes" id="UP000195208"/>
    </source>
</evidence>
<accession>A0A085UHR2</accession>
<reference evidence="1" key="2">
    <citation type="submission" date="2019-11" db="EMBL/GenBank/DDBJ databases">
        <title>Whole genome comparisons of Staphylococcus agnetis isolates from cattle and chickens.</title>
        <authorList>
            <person name="Rhoads D."/>
            <person name="Shwani A."/>
            <person name="Adkins P."/>
            <person name="Calcutt M."/>
            <person name="Middleton J."/>
        </authorList>
    </citation>
    <scope>NUCLEOTIDE SEQUENCE</scope>
    <source>
        <strain evidence="1">1387</strain>
    </source>
</reference>
<keyword evidence="4" id="KW-1185">Reference proteome</keyword>
<dbReference type="RefSeq" id="WP_037564389.1">
    <property type="nucleotide sequence ID" value="NZ_CP009623.1"/>
</dbReference>
<dbReference type="OrthoDB" id="2428356at2"/>
<organism evidence="1 5">
    <name type="scientific">Staphylococcus agnetis</name>
    <dbReference type="NCBI Taxonomy" id="985762"/>
    <lineage>
        <taxon>Bacteria</taxon>
        <taxon>Bacillati</taxon>
        <taxon>Bacillota</taxon>
        <taxon>Bacilli</taxon>
        <taxon>Bacillales</taxon>
        <taxon>Staphylococcaceae</taxon>
        <taxon>Staphylococcus</taxon>
    </lineage>
</organism>
<dbReference type="Proteomes" id="UP001065705">
    <property type="component" value="Chromosome"/>
</dbReference>
<dbReference type="EMBL" id="NEFX01000001">
    <property type="protein sequence ID" value="OTW32133.1"/>
    <property type="molecule type" value="Genomic_DNA"/>
</dbReference>
<dbReference type="InterPro" id="IPR045447">
    <property type="entry name" value="DUF6501"/>
</dbReference>
<dbReference type="EMBL" id="CP094809">
    <property type="protein sequence ID" value="UXU56272.1"/>
    <property type="molecule type" value="Genomic_DNA"/>
</dbReference>
<proteinExistence type="predicted"/>
<evidence type="ECO:0000313" key="5">
    <source>
        <dbReference type="Proteomes" id="UP000646308"/>
    </source>
</evidence>
<name>A0A085UHR2_9STAP</name>
<dbReference type="AlphaFoldDB" id="A0A085UHR2"/>